<name>A0A2P6QT16_ROSCH</name>
<accession>A0A2P6QT16</accession>
<keyword evidence="2" id="KW-1185">Reference proteome</keyword>
<evidence type="ECO:0000313" key="1">
    <source>
        <dbReference type="EMBL" id="PRQ37323.1"/>
    </source>
</evidence>
<dbReference type="AlphaFoldDB" id="A0A2P6QT16"/>
<evidence type="ECO:0000313" key="2">
    <source>
        <dbReference type="Proteomes" id="UP000238479"/>
    </source>
</evidence>
<sequence length="62" mass="6806">MNFWKVLDLPSINPSFCPLSLSPSISIPIWRLLLKVTRSAVSLSPVVRLDDYGTALSRCSSG</sequence>
<comment type="caution">
    <text evidence="1">The sequence shown here is derived from an EMBL/GenBank/DDBJ whole genome shotgun (WGS) entry which is preliminary data.</text>
</comment>
<dbReference type="EMBL" id="PDCK01000042">
    <property type="protein sequence ID" value="PRQ37323.1"/>
    <property type="molecule type" value="Genomic_DNA"/>
</dbReference>
<proteinExistence type="predicted"/>
<protein>
    <submittedName>
        <fullName evidence="1">Uncharacterized protein</fullName>
    </submittedName>
</protein>
<dbReference type="Proteomes" id="UP000238479">
    <property type="component" value="Chromosome 4"/>
</dbReference>
<dbReference type="Gramene" id="PRQ37323">
    <property type="protein sequence ID" value="PRQ37323"/>
    <property type="gene ID" value="RchiOBHm_Chr4g0401301"/>
</dbReference>
<gene>
    <name evidence="1" type="ORF">RchiOBHm_Chr4g0401301</name>
</gene>
<reference evidence="1 2" key="1">
    <citation type="journal article" date="2018" name="Nat. Genet.">
        <title>The Rosa genome provides new insights in the design of modern roses.</title>
        <authorList>
            <person name="Bendahmane M."/>
        </authorList>
    </citation>
    <scope>NUCLEOTIDE SEQUENCE [LARGE SCALE GENOMIC DNA]</scope>
    <source>
        <strain evidence="2">cv. Old Blush</strain>
    </source>
</reference>
<organism evidence="1 2">
    <name type="scientific">Rosa chinensis</name>
    <name type="common">China rose</name>
    <dbReference type="NCBI Taxonomy" id="74649"/>
    <lineage>
        <taxon>Eukaryota</taxon>
        <taxon>Viridiplantae</taxon>
        <taxon>Streptophyta</taxon>
        <taxon>Embryophyta</taxon>
        <taxon>Tracheophyta</taxon>
        <taxon>Spermatophyta</taxon>
        <taxon>Magnoliopsida</taxon>
        <taxon>eudicotyledons</taxon>
        <taxon>Gunneridae</taxon>
        <taxon>Pentapetalae</taxon>
        <taxon>rosids</taxon>
        <taxon>fabids</taxon>
        <taxon>Rosales</taxon>
        <taxon>Rosaceae</taxon>
        <taxon>Rosoideae</taxon>
        <taxon>Rosoideae incertae sedis</taxon>
        <taxon>Rosa</taxon>
    </lineage>
</organism>